<dbReference type="GO" id="GO:0030246">
    <property type="term" value="F:carbohydrate binding"/>
    <property type="evidence" value="ECO:0007669"/>
    <property type="project" value="UniProtKB-KW"/>
</dbReference>
<sequence length="984" mass="111886">MTSAQQWFGKFKSRALSVKETARSRLGELTETLDKKLKEAQDDLEKQRSKAEAVEHETQQPKKWQSSVENPDGEFIPLPKPPSPTVPKTIPIIVPSSLQTPTPTEEPTTVVHRKLKKSHAKKNGFLSTSAVSPDHETNSDERQRKQNEQKRYNRAEIMSCLNDIINEIANREFIEQCLNGLVDTVSIPDELIENTASITITEEDNLEIAQDTTNSDLDNNLNLEHENSTSSKIESDQENIQTNISIDELPPVVNLDNTSIADDVQETVPVEMAHEEVSKPTHSNNEQSDSNDNDSSTPENEIKQVSNELEDSFNEFAISNIRTNSPIKKSPELSVVLTDLNDLITNIENDADVEREELSTKQDFHILDETINNITEQLNKLDTERDIFSSEPTSTLDDAQHEIANEPVDNIDSTINEFLPDKINQNISSTRIEPEIVEKKRFSIVNSNLIPFETTINHINCSLTYIYICTDDCKIFYAKFDVDNMNSPLKWIQHSDRAEQLVVSITNRTVWRLFNKRLYSSSDSSRFPPIGSHWNELKIDNGGSLLSMSINDQCGWCIKDDGTLWLMRTVDETYQSLNVMCPFSLNRIFCFSEKVAVTTNDGEILIRVGCTDDCPEGDGWIFIEHNFGPIDDFILLTTKNIIFIVDKKHHLWINQWSSDGGFFEVLCDDDSMIFNERCLICVNSESLFITDCEERILTFSDCITGVQWKLIETNTRLQRLIGAFTNENFVWALTTDKMIRPSNGSILEKPTQAQYLTHASFVPDSCSQGTVLWALDESCNIYVRANSENNTKWEQLDQSQFDWNRRLVHIVCNNSGVWAVDDRGSTHFRHGHMPASDRIYLNELSLLPPAWIPIPGTPKKHRGFSQIYCGPADWMVYATDNKQTVYARVGINEENRIGTSWKPFEDCSALELAISEHTLWLLTSCGQIQCREKISITNPIGTRSTTLPGFFLSLTVSIDDSQVWALDSKRNLLKLDRLTVLFEK</sequence>
<dbReference type="InterPro" id="IPR051513">
    <property type="entry name" value="Tectonin_beta-prop"/>
</dbReference>
<feature type="compositionally biased region" description="Basic residues" evidence="4">
    <location>
        <begin position="111"/>
        <end position="122"/>
    </location>
</feature>
<proteinExistence type="inferred from homology"/>
<dbReference type="Pfam" id="PF06462">
    <property type="entry name" value="Hyd_WA"/>
    <property type="match status" value="1"/>
</dbReference>
<organism evidence="5 6">
    <name type="scientific">Rotaria socialis</name>
    <dbReference type="NCBI Taxonomy" id="392032"/>
    <lineage>
        <taxon>Eukaryota</taxon>
        <taxon>Metazoa</taxon>
        <taxon>Spiralia</taxon>
        <taxon>Gnathifera</taxon>
        <taxon>Rotifera</taxon>
        <taxon>Eurotatoria</taxon>
        <taxon>Bdelloidea</taxon>
        <taxon>Philodinida</taxon>
        <taxon>Philodinidae</taxon>
        <taxon>Rotaria</taxon>
    </lineage>
</organism>
<dbReference type="Pfam" id="PF19193">
    <property type="entry name" value="Tectonin"/>
    <property type="match status" value="1"/>
</dbReference>
<evidence type="ECO:0000256" key="2">
    <source>
        <dbReference type="ARBA" id="ARBA00038331"/>
    </source>
</evidence>
<feature type="compositionally biased region" description="Basic and acidic residues" evidence="4">
    <location>
        <begin position="133"/>
        <end position="150"/>
    </location>
</feature>
<feature type="compositionally biased region" description="Low complexity" evidence="4">
    <location>
        <begin position="95"/>
        <end position="109"/>
    </location>
</feature>
<protein>
    <submittedName>
        <fullName evidence="5">Uncharacterized protein</fullName>
    </submittedName>
</protein>
<feature type="compositionally biased region" description="Basic and acidic residues" evidence="4">
    <location>
        <begin position="40"/>
        <end position="60"/>
    </location>
</feature>
<feature type="region of interest" description="Disordered" evidence="4">
    <location>
        <begin position="95"/>
        <end position="150"/>
    </location>
</feature>
<gene>
    <name evidence="5" type="ORF">KIK155_LOCUS1917</name>
</gene>
<feature type="compositionally biased region" description="Low complexity" evidence="4">
    <location>
        <begin position="283"/>
        <end position="299"/>
    </location>
</feature>
<evidence type="ECO:0000256" key="4">
    <source>
        <dbReference type="SAM" id="MobiDB-lite"/>
    </source>
</evidence>
<dbReference type="PANTHER" id="PTHR23250">
    <property type="entry name" value="DYSFERLIN-RELATED"/>
    <property type="match status" value="1"/>
</dbReference>
<feature type="region of interest" description="Disordered" evidence="4">
    <location>
        <begin position="275"/>
        <end position="303"/>
    </location>
</feature>
<dbReference type="AlphaFoldDB" id="A0A817V0Y6"/>
<comment type="caution">
    <text evidence="5">The sequence shown here is derived from an EMBL/GenBank/DDBJ whole genome shotgun (WGS) entry which is preliminary data.</text>
</comment>
<feature type="region of interest" description="Disordered" evidence="4">
    <location>
        <begin position="40"/>
        <end position="72"/>
    </location>
</feature>
<name>A0A817V0Y6_9BILA</name>
<dbReference type="PANTHER" id="PTHR23250:SF3">
    <property type="entry name" value="FISH-EGG LECTIN-LIKE ISOFORM X1-RELATED"/>
    <property type="match status" value="1"/>
</dbReference>
<dbReference type="EMBL" id="CAJNYV010000049">
    <property type="protein sequence ID" value="CAF3333206.1"/>
    <property type="molecule type" value="Genomic_DNA"/>
</dbReference>
<comment type="similarity">
    <text evidence="2">Belongs to the tectonin family.</text>
</comment>
<dbReference type="SMART" id="SM00706">
    <property type="entry name" value="TECPR"/>
    <property type="match status" value="5"/>
</dbReference>
<dbReference type="InterPro" id="IPR006624">
    <property type="entry name" value="Beta-propeller_rpt_TECPR"/>
</dbReference>
<feature type="coiled-coil region" evidence="3">
    <location>
        <begin position="337"/>
        <end position="391"/>
    </location>
</feature>
<reference evidence="5" key="1">
    <citation type="submission" date="2021-02" db="EMBL/GenBank/DDBJ databases">
        <authorList>
            <person name="Nowell W R."/>
        </authorList>
    </citation>
    <scope>NUCLEOTIDE SEQUENCE</scope>
</reference>
<evidence type="ECO:0000313" key="6">
    <source>
        <dbReference type="Proteomes" id="UP000663865"/>
    </source>
</evidence>
<keyword evidence="1" id="KW-0430">Lectin</keyword>
<evidence type="ECO:0000313" key="5">
    <source>
        <dbReference type="EMBL" id="CAF3333206.1"/>
    </source>
</evidence>
<evidence type="ECO:0000256" key="1">
    <source>
        <dbReference type="ARBA" id="ARBA00022734"/>
    </source>
</evidence>
<keyword evidence="3" id="KW-0175">Coiled coil</keyword>
<evidence type="ECO:0000256" key="3">
    <source>
        <dbReference type="SAM" id="Coils"/>
    </source>
</evidence>
<accession>A0A817V0Y6</accession>
<dbReference type="Proteomes" id="UP000663865">
    <property type="component" value="Unassembled WGS sequence"/>
</dbReference>